<name>A0A840BVT1_9HYPH</name>
<keyword evidence="1 3" id="KW-0479">Metal-binding</keyword>
<dbReference type="GO" id="GO:0006355">
    <property type="term" value="P:regulation of DNA-templated transcription"/>
    <property type="evidence" value="ECO:0007669"/>
    <property type="project" value="InterPro"/>
</dbReference>
<dbReference type="RefSeq" id="WP_019400045.1">
    <property type="nucleotide sequence ID" value="NZ_JACIEN010000001.1"/>
</dbReference>
<feature type="compositionally biased region" description="Basic and acidic residues" evidence="4">
    <location>
        <begin position="7"/>
        <end position="21"/>
    </location>
</feature>
<dbReference type="PANTHER" id="PTHR36150">
    <property type="entry name" value="DNA GYRASE INHIBITOR YACG"/>
    <property type="match status" value="1"/>
</dbReference>
<dbReference type="Pfam" id="PF03884">
    <property type="entry name" value="YacG"/>
    <property type="match status" value="1"/>
</dbReference>
<dbReference type="NCBIfam" id="NF002362">
    <property type="entry name" value="PRK01343.1"/>
    <property type="match status" value="1"/>
</dbReference>
<evidence type="ECO:0000256" key="2">
    <source>
        <dbReference type="ARBA" id="ARBA00022833"/>
    </source>
</evidence>
<organism evidence="5 6">
    <name type="scientific">Chelatococcus caeni</name>
    <dbReference type="NCBI Taxonomy" id="1348468"/>
    <lineage>
        <taxon>Bacteria</taxon>
        <taxon>Pseudomonadati</taxon>
        <taxon>Pseudomonadota</taxon>
        <taxon>Alphaproteobacteria</taxon>
        <taxon>Hyphomicrobiales</taxon>
        <taxon>Chelatococcaceae</taxon>
        <taxon>Chelatococcus</taxon>
    </lineage>
</organism>
<dbReference type="Gene3D" id="3.30.50.10">
    <property type="entry name" value="Erythroid Transcription Factor GATA-1, subunit A"/>
    <property type="match status" value="1"/>
</dbReference>
<evidence type="ECO:0000313" key="6">
    <source>
        <dbReference type="Proteomes" id="UP000577362"/>
    </source>
</evidence>
<evidence type="ECO:0000256" key="4">
    <source>
        <dbReference type="SAM" id="MobiDB-lite"/>
    </source>
</evidence>
<feature type="binding site" evidence="3">
    <location>
        <position position="40"/>
    </location>
    <ligand>
        <name>Zn(2+)</name>
        <dbReference type="ChEBI" id="CHEBI:29105"/>
    </ligand>
</feature>
<dbReference type="GO" id="GO:0008657">
    <property type="term" value="F:DNA topoisomerase type II (double strand cut, ATP-hydrolyzing) inhibitor activity"/>
    <property type="evidence" value="ECO:0007669"/>
    <property type="project" value="UniProtKB-UniRule"/>
</dbReference>
<dbReference type="InterPro" id="IPR005584">
    <property type="entry name" value="DNA_gyrase_inhibitor_YacG"/>
</dbReference>
<protein>
    <recommendedName>
        <fullName evidence="3">DNA gyrase inhibitor YacG</fullName>
    </recommendedName>
</protein>
<feature type="binding site" evidence="3">
    <location>
        <position position="44"/>
    </location>
    <ligand>
        <name>Zn(2+)</name>
        <dbReference type="ChEBI" id="CHEBI:29105"/>
    </ligand>
</feature>
<accession>A0A840BVT1</accession>
<dbReference type="Proteomes" id="UP000577362">
    <property type="component" value="Unassembled WGS sequence"/>
</dbReference>
<comment type="subunit">
    <text evidence="3">Interacts with GyrB.</text>
</comment>
<dbReference type="SUPFAM" id="SSF57716">
    <property type="entry name" value="Glucocorticoid receptor-like (DNA-binding domain)"/>
    <property type="match status" value="1"/>
</dbReference>
<proteinExistence type="inferred from homology"/>
<reference evidence="5 6" key="1">
    <citation type="submission" date="2020-08" db="EMBL/GenBank/DDBJ databases">
        <title>Genomic Encyclopedia of Type Strains, Phase IV (KMG-IV): sequencing the most valuable type-strain genomes for metagenomic binning, comparative biology and taxonomic classification.</title>
        <authorList>
            <person name="Goeker M."/>
        </authorList>
    </citation>
    <scope>NUCLEOTIDE SEQUENCE [LARGE SCALE GENOMIC DNA]</scope>
    <source>
        <strain evidence="5 6">DSM 103737</strain>
    </source>
</reference>
<feature type="binding site" evidence="3">
    <location>
        <position position="28"/>
    </location>
    <ligand>
        <name>Zn(2+)</name>
        <dbReference type="ChEBI" id="CHEBI:29105"/>
    </ligand>
</feature>
<dbReference type="PANTHER" id="PTHR36150:SF1">
    <property type="entry name" value="DNA GYRASE INHIBITOR YACG"/>
    <property type="match status" value="1"/>
</dbReference>
<dbReference type="InterPro" id="IPR013088">
    <property type="entry name" value="Znf_NHR/GATA"/>
</dbReference>
<evidence type="ECO:0000313" key="5">
    <source>
        <dbReference type="EMBL" id="MBB4015578.1"/>
    </source>
</evidence>
<dbReference type="HAMAP" id="MF_00649">
    <property type="entry name" value="DNA_gyrase_inhibitor_YacG"/>
    <property type="match status" value="1"/>
</dbReference>
<dbReference type="GO" id="GO:0008270">
    <property type="term" value="F:zinc ion binding"/>
    <property type="evidence" value="ECO:0007669"/>
    <property type="project" value="UniProtKB-UniRule"/>
</dbReference>
<feature type="binding site" evidence="3">
    <location>
        <position position="25"/>
    </location>
    <ligand>
        <name>Zn(2+)</name>
        <dbReference type="ChEBI" id="CHEBI:29105"/>
    </ligand>
</feature>
<comment type="caution">
    <text evidence="5">The sequence shown here is derived from an EMBL/GenBank/DDBJ whole genome shotgun (WGS) entry which is preliminary data.</text>
</comment>
<dbReference type="AlphaFoldDB" id="A0A840BVT1"/>
<comment type="similarity">
    <text evidence="3">Belongs to the DNA gyrase inhibitor YacG family.</text>
</comment>
<dbReference type="EMBL" id="JACIEN010000001">
    <property type="protein sequence ID" value="MBB4015578.1"/>
    <property type="molecule type" value="Genomic_DNA"/>
</dbReference>
<evidence type="ECO:0000256" key="3">
    <source>
        <dbReference type="HAMAP-Rule" id="MF_00649"/>
    </source>
</evidence>
<feature type="region of interest" description="Disordered" evidence="4">
    <location>
        <begin position="59"/>
        <end position="84"/>
    </location>
</feature>
<comment type="function">
    <text evidence="3">Inhibits all the catalytic activities of DNA gyrase by preventing its interaction with DNA. Acts by binding directly to the C-terminal domain of GyrB, which probably disrupts DNA binding by the gyrase.</text>
</comment>
<gene>
    <name evidence="3" type="primary">yacG</name>
    <name evidence="5" type="ORF">GGR16_000584</name>
</gene>
<sequence>MPQGVRTIKDFETKPANDEARAPGCPICGKPRVERWRPFCSSRCADVDLNRWLSGSYAIPAAEDDDLPDDGGAGEGARRRGGED</sequence>
<keyword evidence="2 3" id="KW-0862">Zinc</keyword>
<evidence type="ECO:0000256" key="1">
    <source>
        <dbReference type="ARBA" id="ARBA00022723"/>
    </source>
</evidence>
<feature type="region of interest" description="Disordered" evidence="4">
    <location>
        <begin position="1"/>
        <end position="22"/>
    </location>
</feature>
<comment type="cofactor">
    <cofactor evidence="3">
        <name>Zn(2+)</name>
        <dbReference type="ChEBI" id="CHEBI:29105"/>
    </cofactor>
    <text evidence="3">Binds 1 zinc ion.</text>
</comment>
<keyword evidence="6" id="KW-1185">Reference proteome</keyword>